<dbReference type="SMART" id="SM00271">
    <property type="entry name" value="DnaJ"/>
    <property type="match status" value="1"/>
</dbReference>
<sequence>MRTHYDNLQIPRDADEQTIRQAYRRLSKQYHPDLNPSEDASRIMQLINRAYAVLSDPEQRAEHDRWIQQQETLRIPQQPTLRWQSAPQPQRQPENECSASNTAAPAPKTSKQKLWQPLFIIACCALVALFFWQLNSYLKTQAAEEETHATQPETAGTAPADATQPENEAPAVAAPLPAPANEATPSNYVRPSTAPNGEPFPSTSGYVKNYPYTRSTTKQLTIFVDNIRNTSDVFAELHQANAPQPLRTFFIEERSQLPLTALEAGSYTIRYVQLDTGETVTSETIALSDNQKEATVYLQRAKE</sequence>
<dbReference type="PANTHER" id="PTHR24074">
    <property type="entry name" value="CO-CHAPERONE PROTEIN DJLA"/>
    <property type="match status" value="1"/>
</dbReference>
<keyword evidence="2" id="KW-1133">Transmembrane helix</keyword>
<dbReference type="InterPro" id="IPR050817">
    <property type="entry name" value="DjlA_DnaK_co-chaperone"/>
</dbReference>
<dbReference type="Pfam" id="PF00226">
    <property type="entry name" value="DnaJ"/>
    <property type="match status" value="1"/>
</dbReference>
<accession>A0ABS1BRF6</accession>
<organism evidence="4 5">
    <name type="scientific">Kingella bonacorsii</name>
    <dbReference type="NCBI Taxonomy" id="2796361"/>
    <lineage>
        <taxon>Bacteria</taxon>
        <taxon>Pseudomonadati</taxon>
        <taxon>Pseudomonadota</taxon>
        <taxon>Betaproteobacteria</taxon>
        <taxon>Neisseriales</taxon>
        <taxon>Neisseriaceae</taxon>
        <taxon>Kingella</taxon>
    </lineage>
</organism>
<feature type="compositionally biased region" description="Polar residues" evidence="1">
    <location>
        <begin position="186"/>
        <end position="205"/>
    </location>
</feature>
<dbReference type="SUPFAM" id="SSF46565">
    <property type="entry name" value="Chaperone J-domain"/>
    <property type="match status" value="1"/>
</dbReference>
<dbReference type="RefSeq" id="WP_200521834.1">
    <property type="nucleotide sequence ID" value="NZ_JAEHNZ010000001.1"/>
</dbReference>
<evidence type="ECO:0000259" key="3">
    <source>
        <dbReference type="PROSITE" id="PS50076"/>
    </source>
</evidence>
<keyword evidence="2" id="KW-0472">Membrane</keyword>
<dbReference type="InterPro" id="IPR036869">
    <property type="entry name" value="J_dom_sf"/>
</dbReference>
<keyword evidence="2" id="KW-0812">Transmembrane</keyword>
<proteinExistence type="predicted"/>
<comment type="caution">
    <text evidence="4">The sequence shown here is derived from an EMBL/GenBank/DDBJ whole genome shotgun (WGS) entry which is preliminary data.</text>
</comment>
<evidence type="ECO:0000313" key="5">
    <source>
        <dbReference type="Proteomes" id="UP000614058"/>
    </source>
</evidence>
<feature type="region of interest" description="Disordered" evidence="1">
    <location>
        <begin position="77"/>
        <end position="108"/>
    </location>
</feature>
<evidence type="ECO:0000313" key="4">
    <source>
        <dbReference type="EMBL" id="MBK0395804.1"/>
    </source>
</evidence>
<reference evidence="4 5" key="1">
    <citation type="journal article" date="2021" name="Pathogens">
        <title>Isolation and Characterization of Kingella bonacorsii sp. nov., A Novel Kingella Species Detected in a Stable Periodontitis Subject.</title>
        <authorList>
            <person name="Antezack A."/>
            <person name="Boxberger M."/>
            <person name="Rolland C."/>
            <person name="Monnet-Corti V."/>
            <person name="La Scola B."/>
        </authorList>
    </citation>
    <scope>NUCLEOTIDE SEQUENCE [LARGE SCALE GENOMIC DNA]</scope>
    <source>
        <strain evidence="4 5">Marseille-Q4569</strain>
    </source>
</reference>
<dbReference type="EMBL" id="JAEHNZ010000001">
    <property type="protein sequence ID" value="MBK0395804.1"/>
    <property type="molecule type" value="Genomic_DNA"/>
</dbReference>
<feature type="compositionally biased region" description="Low complexity" evidence="1">
    <location>
        <begin position="165"/>
        <end position="185"/>
    </location>
</feature>
<dbReference type="Proteomes" id="UP000614058">
    <property type="component" value="Unassembled WGS sequence"/>
</dbReference>
<dbReference type="CDD" id="cd06257">
    <property type="entry name" value="DnaJ"/>
    <property type="match status" value="1"/>
</dbReference>
<feature type="compositionally biased region" description="Polar residues" evidence="1">
    <location>
        <begin position="77"/>
        <end position="103"/>
    </location>
</feature>
<keyword evidence="5" id="KW-1185">Reference proteome</keyword>
<dbReference type="PRINTS" id="PR00625">
    <property type="entry name" value="JDOMAIN"/>
</dbReference>
<feature type="domain" description="J" evidence="3">
    <location>
        <begin position="3"/>
        <end position="67"/>
    </location>
</feature>
<evidence type="ECO:0000256" key="2">
    <source>
        <dbReference type="SAM" id="Phobius"/>
    </source>
</evidence>
<gene>
    <name evidence="4" type="ORF">JDW22_04210</name>
</gene>
<dbReference type="InterPro" id="IPR001623">
    <property type="entry name" value="DnaJ_domain"/>
</dbReference>
<feature type="region of interest" description="Disordered" evidence="1">
    <location>
        <begin position="145"/>
        <end position="205"/>
    </location>
</feature>
<dbReference type="Gene3D" id="1.10.287.110">
    <property type="entry name" value="DnaJ domain"/>
    <property type="match status" value="1"/>
</dbReference>
<feature type="transmembrane region" description="Helical" evidence="2">
    <location>
        <begin position="114"/>
        <end position="132"/>
    </location>
</feature>
<evidence type="ECO:0000256" key="1">
    <source>
        <dbReference type="SAM" id="MobiDB-lite"/>
    </source>
</evidence>
<protein>
    <submittedName>
        <fullName evidence="4">J domain-containing protein</fullName>
    </submittedName>
</protein>
<dbReference type="PROSITE" id="PS50076">
    <property type="entry name" value="DNAJ_2"/>
    <property type="match status" value="1"/>
</dbReference>
<name>A0ABS1BRF6_9NEIS</name>